<reference evidence="7 8" key="1">
    <citation type="journal article" date="2015" name="Genome Announc.">
        <title>Draft Genome Sequence and Gene Annotation of the Entomopathogenic Fungus Verticillium hemipterigenum.</title>
        <authorList>
            <person name="Horn F."/>
            <person name="Habel A."/>
            <person name="Scharf D.H."/>
            <person name="Dworschak J."/>
            <person name="Brakhage A.A."/>
            <person name="Guthke R."/>
            <person name="Hertweck C."/>
            <person name="Linde J."/>
        </authorList>
    </citation>
    <scope>NUCLEOTIDE SEQUENCE [LARGE SCALE GENOMIC DNA]</scope>
</reference>
<dbReference type="SUPFAM" id="SSF53474">
    <property type="entry name" value="alpha/beta-Hydrolases"/>
    <property type="match status" value="1"/>
</dbReference>
<organism evidence="7 8">
    <name type="scientific">[Torrubiella] hemipterigena</name>
    <dbReference type="NCBI Taxonomy" id="1531966"/>
    <lineage>
        <taxon>Eukaryota</taxon>
        <taxon>Fungi</taxon>
        <taxon>Dikarya</taxon>
        <taxon>Ascomycota</taxon>
        <taxon>Pezizomycotina</taxon>
        <taxon>Sordariomycetes</taxon>
        <taxon>Hypocreomycetidae</taxon>
        <taxon>Hypocreales</taxon>
        <taxon>Clavicipitaceae</taxon>
        <taxon>Clavicipitaceae incertae sedis</taxon>
        <taxon>'Torrubiella' clade</taxon>
    </lineage>
</organism>
<dbReference type="PROSITE" id="PS00131">
    <property type="entry name" value="CARBOXYPEPT_SER_SER"/>
    <property type="match status" value="1"/>
</dbReference>
<feature type="signal peptide" evidence="6">
    <location>
        <begin position="1"/>
        <end position="18"/>
    </location>
</feature>
<dbReference type="InterPro" id="IPR001563">
    <property type="entry name" value="Peptidase_S10"/>
</dbReference>
<dbReference type="GO" id="GO:0006508">
    <property type="term" value="P:proteolysis"/>
    <property type="evidence" value="ECO:0007669"/>
    <property type="project" value="UniProtKB-KW"/>
</dbReference>
<name>A0A0A1TMQ5_9HYPO</name>
<evidence type="ECO:0000256" key="5">
    <source>
        <dbReference type="ARBA" id="ARBA00023180"/>
    </source>
</evidence>
<feature type="chain" id="PRO_5006513607" description="Carboxypeptidase" evidence="6">
    <location>
        <begin position="19"/>
        <end position="523"/>
    </location>
</feature>
<dbReference type="Pfam" id="PF00450">
    <property type="entry name" value="Peptidase_S10"/>
    <property type="match status" value="1"/>
</dbReference>
<dbReference type="EMBL" id="CDHN01000004">
    <property type="protein sequence ID" value="CEJ92368.1"/>
    <property type="molecule type" value="Genomic_DNA"/>
</dbReference>
<evidence type="ECO:0000313" key="8">
    <source>
        <dbReference type="Proteomes" id="UP000039046"/>
    </source>
</evidence>
<dbReference type="Gene3D" id="3.40.50.1820">
    <property type="entry name" value="alpha/beta hydrolase"/>
    <property type="match status" value="1"/>
</dbReference>
<dbReference type="EC" id="3.4.16.-" evidence="6"/>
<keyword evidence="2 6" id="KW-0121">Carboxypeptidase</keyword>
<evidence type="ECO:0000256" key="3">
    <source>
        <dbReference type="ARBA" id="ARBA00022670"/>
    </source>
</evidence>
<evidence type="ECO:0000256" key="4">
    <source>
        <dbReference type="ARBA" id="ARBA00022801"/>
    </source>
</evidence>
<dbReference type="PANTHER" id="PTHR11802:SF479">
    <property type="entry name" value="CARBOXYPEPTIDASE"/>
    <property type="match status" value="1"/>
</dbReference>
<keyword evidence="8" id="KW-1185">Reference proteome</keyword>
<dbReference type="STRING" id="1531966.A0A0A1TMQ5"/>
<dbReference type="OrthoDB" id="443318at2759"/>
<dbReference type="GO" id="GO:0004185">
    <property type="term" value="F:serine-type carboxypeptidase activity"/>
    <property type="evidence" value="ECO:0007669"/>
    <property type="project" value="UniProtKB-UniRule"/>
</dbReference>
<evidence type="ECO:0000256" key="6">
    <source>
        <dbReference type="RuleBase" id="RU361156"/>
    </source>
</evidence>
<comment type="similarity">
    <text evidence="1 6">Belongs to the peptidase S10 family.</text>
</comment>
<dbReference type="AlphaFoldDB" id="A0A0A1TMQ5"/>
<sequence>MRFLTTLTLAFGASMAAADMASKFQDRIKELTGGYDAPAGAAEVKREADTKPAHRFLNAKSKKFAVDGANIPLVPFDVGESYAGSLPISDKKGENSTLFFWFFPAEGGKVTDDVTVWLNGGPGCSSLSGFLTENGPFLWQDGTLAPVKNPYSWHKLTNMIWIEQPVGTGFSLGTPSANDELELATQFRGFWKNFVDTFELKGAKTYLTGESYAGYYVPYIANSFILQNDTDYFNLGGISINDPTIGDDTLQFDITEIPYHNYWAHLLGHEADTLAKANAAFEASGQANYTNTYFTFPPPQNPFPPAPNGIRGISSMLSKSARDKNPCFNIYHITDQCPHVYAHLGGVNGGDYIPVGSEVYFTRSDVQKHINAPLIGKRWRQCGGNNGSVFPNGDSSPGPALDGTLQNIIETTNNTIVGSGALDLLLQTNGTLFALQNVTWNGFQGFHSFPKTPFFVPDHENKNGGALGPRGNIGVYVKERGLTFYDIHLAGHEVPGYSLSGGYRMLQVLLGKVEDFSSTDPLF</sequence>
<dbReference type="PRINTS" id="PR00724">
    <property type="entry name" value="CRBOXYPTASEC"/>
</dbReference>
<keyword evidence="6" id="KW-0732">Signal</keyword>
<dbReference type="Proteomes" id="UP000039046">
    <property type="component" value="Unassembled WGS sequence"/>
</dbReference>
<evidence type="ECO:0000256" key="2">
    <source>
        <dbReference type="ARBA" id="ARBA00022645"/>
    </source>
</evidence>
<dbReference type="InterPro" id="IPR029058">
    <property type="entry name" value="AB_hydrolase_fold"/>
</dbReference>
<keyword evidence="5" id="KW-0325">Glycoprotein</keyword>
<keyword evidence="4 6" id="KW-0378">Hydrolase</keyword>
<keyword evidence="3 6" id="KW-0645">Protease</keyword>
<evidence type="ECO:0000313" key="7">
    <source>
        <dbReference type="EMBL" id="CEJ92368.1"/>
    </source>
</evidence>
<dbReference type="InterPro" id="IPR018202">
    <property type="entry name" value="Ser_caboxypep_ser_AS"/>
</dbReference>
<evidence type="ECO:0000256" key="1">
    <source>
        <dbReference type="ARBA" id="ARBA00009431"/>
    </source>
</evidence>
<protein>
    <recommendedName>
        <fullName evidence="6">Carboxypeptidase</fullName>
        <ecNumber evidence="6">3.4.16.-</ecNumber>
    </recommendedName>
</protein>
<gene>
    <name evidence="7" type="ORF">VHEMI08023</name>
</gene>
<proteinExistence type="inferred from homology"/>
<dbReference type="PANTHER" id="PTHR11802">
    <property type="entry name" value="SERINE PROTEASE FAMILY S10 SERINE CARBOXYPEPTIDASE"/>
    <property type="match status" value="1"/>
</dbReference>
<dbReference type="HOGENOM" id="CLU_008523_12_3_1"/>
<accession>A0A0A1TMQ5</accession>